<evidence type="ECO:0000313" key="1">
    <source>
        <dbReference type="EMBL" id="KAL0908528.1"/>
    </source>
</evidence>
<evidence type="ECO:0000313" key="2">
    <source>
        <dbReference type="Proteomes" id="UP001552299"/>
    </source>
</evidence>
<dbReference type="Proteomes" id="UP001552299">
    <property type="component" value="Unassembled WGS sequence"/>
</dbReference>
<accession>A0ABD0U796</accession>
<proteinExistence type="predicted"/>
<gene>
    <name evidence="1" type="ORF">M5K25_023024</name>
</gene>
<name>A0ABD0U796_DENTH</name>
<dbReference type="AlphaFoldDB" id="A0ABD0U796"/>
<organism evidence="1 2">
    <name type="scientific">Dendrobium thyrsiflorum</name>
    <name type="common">Pinecone-like raceme dendrobium</name>
    <name type="synonym">Orchid</name>
    <dbReference type="NCBI Taxonomy" id="117978"/>
    <lineage>
        <taxon>Eukaryota</taxon>
        <taxon>Viridiplantae</taxon>
        <taxon>Streptophyta</taxon>
        <taxon>Embryophyta</taxon>
        <taxon>Tracheophyta</taxon>
        <taxon>Spermatophyta</taxon>
        <taxon>Magnoliopsida</taxon>
        <taxon>Liliopsida</taxon>
        <taxon>Asparagales</taxon>
        <taxon>Orchidaceae</taxon>
        <taxon>Epidendroideae</taxon>
        <taxon>Malaxideae</taxon>
        <taxon>Dendrobiinae</taxon>
        <taxon>Dendrobium</taxon>
    </lineage>
</organism>
<comment type="caution">
    <text evidence="1">The sequence shown here is derived from an EMBL/GenBank/DDBJ whole genome shotgun (WGS) entry which is preliminary data.</text>
</comment>
<reference evidence="1 2" key="1">
    <citation type="journal article" date="2024" name="Plant Biotechnol. J.">
        <title>Dendrobium thyrsiflorum genome and its molecular insights into genes involved in important horticultural traits.</title>
        <authorList>
            <person name="Chen B."/>
            <person name="Wang J.Y."/>
            <person name="Zheng P.J."/>
            <person name="Li K.L."/>
            <person name="Liang Y.M."/>
            <person name="Chen X.F."/>
            <person name="Zhang C."/>
            <person name="Zhao X."/>
            <person name="He X."/>
            <person name="Zhang G.Q."/>
            <person name="Liu Z.J."/>
            <person name="Xu Q."/>
        </authorList>
    </citation>
    <scope>NUCLEOTIDE SEQUENCE [LARGE SCALE GENOMIC DNA]</scope>
    <source>
        <strain evidence="1">GZMU011</strain>
    </source>
</reference>
<sequence>MAAYRNLLLTELFKCNDDDDLEGKHPAQLTNDDVAFQEGLEILQQPVVQVPLPGGYMHSD</sequence>
<dbReference type="EMBL" id="JANQDX010000017">
    <property type="protein sequence ID" value="KAL0908528.1"/>
    <property type="molecule type" value="Genomic_DNA"/>
</dbReference>
<protein>
    <submittedName>
        <fullName evidence="1">Uncharacterized protein</fullName>
    </submittedName>
</protein>
<keyword evidence="2" id="KW-1185">Reference proteome</keyword>